<evidence type="ECO:0000256" key="4">
    <source>
        <dbReference type="ARBA" id="ARBA00022898"/>
    </source>
</evidence>
<dbReference type="NCBIfam" id="TIGR00713">
    <property type="entry name" value="hemL"/>
    <property type="match status" value="1"/>
</dbReference>
<dbReference type="InterPro" id="IPR005814">
    <property type="entry name" value="Aminotrans_3"/>
</dbReference>
<keyword evidence="7" id="KW-0963">Cytoplasm</keyword>
<dbReference type="PROSITE" id="PS00600">
    <property type="entry name" value="AA_TRANSFER_CLASS_3"/>
    <property type="match status" value="1"/>
</dbReference>
<dbReference type="GO" id="GO:0030170">
    <property type="term" value="F:pyridoxal phosphate binding"/>
    <property type="evidence" value="ECO:0007669"/>
    <property type="project" value="InterPro"/>
</dbReference>
<sequence length="430" mass="46010">MLYKRSSALFAEAQKVIPGGVNSPVRAFKAVGGTPIFVKEAKGAYLYDEDDNRLIDYIASWGPLILGHAYEPVVEAVIEKAKKGTSFGMPTAIETEIAELAVSLVPNIDKIRFVNSGTEACMSAVRLARGYTKKDKIIKFAGCYHGHSDSFLIQAGSGAVTFGAPNSPGVTQGTAKDTLLASYNDLDNVKELIQVNKGEIAAIIIEPVAGNMGCIVPKEGFLEGLRSLCDAHGILLIFDEVMTGFRLALGGAQELLNIKADIVCFGKVIGGGLPVGAFAANNEIMDYLAPNGPVYQAGTLSGNPLAMSAGLAMLSALKNKPEVFSSLSKKAAYLHEGISKVLTKEGIEHRINRLGSMISVHFTNRDVVDFDSAASGNNPIFNTYFHGMLKEGVYLPPSAFESYFLNDALSFEDIDFTIKALEKIAPTLKK</sequence>
<dbReference type="RefSeq" id="WP_164033407.1">
    <property type="nucleotide sequence ID" value="NZ_JAABOQ010000007.1"/>
</dbReference>
<evidence type="ECO:0000256" key="6">
    <source>
        <dbReference type="ARBA" id="ARBA00023244"/>
    </source>
</evidence>
<dbReference type="InterPro" id="IPR049704">
    <property type="entry name" value="Aminotrans_3_PPA_site"/>
</dbReference>
<comment type="caution">
    <text evidence="8">The sequence shown here is derived from an EMBL/GenBank/DDBJ whole genome shotgun (WGS) entry which is preliminary data.</text>
</comment>
<evidence type="ECO:0000256" key="3">
    <source>
        <dbReference type="ARBA" id="ARBA00008981"/>
    </source>
</evidence>
<feature type="modified residue" description="N6-(pyridoxal phosphate)lysine" evidence="7">
    <location>
        <position position="267"/>
    </location>
</feature>
<evidence type="ECO:0000256" key="7">
    <source>
        <dbReference type="HAMAP-Rule" id="MF_00375"/>
    </source>
</evidence>
<accession>A0A6M0CS40</accession>
<dbReference type="EMBL" id="JAABOQ010000007">
    <property type="protein sequence ID" value="NER18719.1"/>
    <property type="molecule type" value="Genomic_DNA"/>
</dbReference>
<dbReference type="InterPro" id="IPR015422">
    <property type="entry name" value="PyrdxlP-dep_Trfase_small"/>
</dbReference>
<dbReference type="Gene3D" id="3.40.640.10">
    <property type="entry name" value="Type I PLP-dependent aspartate aminotransferase-like (Major domain)"/>
    <property type="match status" value="1"/>
</dbReference>
<dbReference type="GO" id="GO:0008483">
    <property type="term" value="F:transaminase activity"/>
    <property type="evidence" value="ECO:0007669"/>
    <property type="project" value="InterPro"/>
</dbReference>
<dbReference type="GO" id="GO:0006782">
    <property type="term" value="P:protoporphyrinogen IX biosynthetic process"/>
    <property type="evidence" value="ECO:0007669"/>
    <property type="project" value="UniProtKB-UniRule"/>
</dbReference>
<dbReference type="EC" id="5.4.3.8" evidence="7"/>
<dbReference type="SUPFAM" id="SSF53383">
    <property type="entry name" value="PLP-dependent transferases"/>
    <property type="match status" value="1"/>
</dbReference>
<dbReference type="GO" id="GO:0042286">
    <property type="term" value="F:glutamate-1-semialdehyde 2,1-aminomutase activity"/>
    <property type="evidence" value="ECO:0007669"/>
    <property type="project" value="UniProtKB-UniRule"/>
</dbReference>
<name>A0A6M0CS40_9FLAO</name>
<gene>
    <name evidence="7 8" type="primary">hemL</name>
    <name evidence="8" type="ORF">GWK10_15985</name>
</gene>
<comment type="pathway">
    <text evidence="2">Porphyrin-containing compound metabolism; protoporphyrin-IX biosynthesis; 5-aminolevulinate from L-glutamyl-tRNA(Glu): step 2/2.</text>
</comment>
<comment type="subcellular location">
    <subcellularLocation>
        <location evidence="7">Cytoplasm</location>
    </subcellularLocation>
</comment>
<reference evidence="8 9" key="1">
    <citation type="submission" date="2020-01" db="EMBL/GenBank/DDBJ databases">
        <title>Spongiivirga citrea KCTC 32990T.</title>
        <authorList>
            <person name="Wang G."/>
        </authorList>
    </citation>
    <scope>NUCLEOTIDE SEQUENCE [LARGE SCALE GENOMIC DNA]</scope>
    <source>
        <strain evidence="8 9">KCTC 32990</strain>
    </source>
</reference>
<organism evidence="8 9">
    <name type="scientific">Spongiivirga citrea</name>
    <dbReference type="NCBI Taxonomy" id="1481457"/>
    <lineage>
        <taxon>Bacteria</taxon>
        <taxon>Pseudomonadati</taxon>
        <taxon>Bacteroidota</taxon>
        <taxon>Flavobacteriia</taxon>
        <taxon>Flavobacteriales</taxon>
        <taxon>Flavobacteriaceae</taxon>
        <taxon>Spongiivirga</taxon>
    </lineage>
</organism>
<protein>
    <recommendedName>
        <fullName evidence="7">Glutamate-1-semialdehyde 2,1-aminomutase</fullName>
        <shortName evidence="7">GSA</shortName>
        <ecNumber evidence="7">5.4.3.8</ecNumber>
    </recommendedName>
    <alternativeName>
        <fullName evidence="7">Glutamate-1-semialdehyde aminotransferase</fullName>
        <shortName evidence="7">GSA-AT</shortName>
    </alternativeName>
</protein>
<comment type="similarity">
    <text evidence="3 7">Belongs to the class-III pyridoxal-phosphate-dependent aminotransferase family. HemL subfamily.</text>
</comment>
<dbReference type="InterPro" id="IPR004639">
    <property type="entry name" value="4pyrrol_synth_GluAld_NH2Trfase"/>
</dbReference>
<keyword evidence="6 7" id="KW-0627">Porphyrin biosynthesis</keyword>
<dbReference type="UniPathway" id="UPA00251">
    <property type="reaction ID" value="UER00317"/>
</dbReference>
<dbReference type="AlphaFoldDB" id="A0A6M0CS40"/>
<comment type="catalytic activity">
    <reaction evidence="7">
        <text>(S)-4-amino-5-oxopentanoate = 5-aminolevulinate</text>
        <dbReference type="Rhea" id="RHEA:14265"/>
        <dbReference type="ChEBI" id="CHEBI:57501"/>
        <dbReference type="ChEBI" id="CHEBI:356416"/>
        <dbReference type="EC" id="5.4.3.8"/>
    </reaction>
</comment>
<keyword evidence="9" id="KW-1185">Reference proteome</keyword>
<keyword evidence="4 7" id="KW-0663">Pyridoxal phosphate</keyword>
<dbReference type="NCBIfam" id="NF000818">
    <property type="entry name" value="PRK00062.1"/>
    <property type="match status" value="1"/>
</dbReference>
<evidence type="ECO:0000256" key="5">
    <source>
        <dbReference type="ARBA" id="ARBA00023235"/>
    </source>
</evidence>
<dbReference type="FunFam" id="3.40.640.10:FF:000021">
    <property type="entry name" value="Glutamate-1-semialdehyde 2,1-aminomutase"/>
    <property type="match status" value="1"/>
</dbReference>
<dbReference type="HAMAP" id="MF_00375">
    <property type="entry name" value="HemL_aminotrans_3"/>
    <property type="match status" value="1"/>
</dbReference>
<keyword evidence="5 7" id="KW-0413">Isomerase</keyword>
<dbReference type="InterPro" id="IPR015421">
    <property type="entry name" value="PyrdxlP-dep_Trfase_major"/>
</dbReference>
<dbReference type="PANTHER" id="PTHR43713">
    <property type="entry name" value="GLUTAMATE-1-SEMIALDEHYDE 2,1-AMINOMUTASE"/>
    <property type="match status" value="1"/>
</dbReference>
<dbReference type="Pfam" id="PF00202">
    <property type="entry name" value="Aminotran_3"/>
    <property type="match status" value="1"/>
</dbReference>
<evidence type="ECO:0000256" key="1">
    <source>
        <dbReference type="ARBA" id="ARBA00001933"/>
    </source>
</evidence>
<dbReference type="Gene3D" id="3.90.1150.10">
    <property type="entry name" value="Aspartate Aminotransferase, domain 1"/>
    <property type="match status" value="1"/>
</dbReference>
<evidence type="ECO:0000313" key="8">
    <source>
        <dbReference type="EMBL" id="NER18719.1"/>
    </source>
</evidence>
<dbReference type="PANTHER" id="PTHR43713:SF3">
    <property type="entry name" value="GLUTAMATE-1-SEMIALDEHYDE 2,1-AMINOMUTASE 1, CHLOROPLASTIC-RELATED"/>
    <property type="match status" value="1"/>
</dbReference>
<proteinExistence type="inferred from homology"/>
<evidence type="ECO:0000313" key="9">
    <source>
        <dbReference type="Proteomes" id="UP000474296"/>
    </source>
</evidence>
<comment type="subunit">
    <text evidence="7">Homodimer.</text>
</comment>
<dbReference type="InterPro" id="IPR015424">
    <property type="entry name" value="PyrdxlP-dep_Trfase"/>
</dbReference>
<evidence type="ECO:0000256" key="2">
    <source>
        <dbReference type="ARBA" id="ARBA00004819"/>
    </source>
</evidence>
<dbReference type="GO" id="GO:0005737">
    <property type="term" value="C:cytoplasm"/>
    <property type="evidence" value="ECO:0007669"/>
    <property type="project" value="UniProtKB-SubCell"/>
</dbReference>
<dbReference type="CDD" id="cd00610">
    <property type="entry name" value="OAT_like"/>
    <property type="match status" value="1"/>
</dbReference>
<comment type="cofactor">
    <cofactor evidence="1 7">
        <name>pyridoxal 5'-phosphate</name>
        <dbReference type="ChEBI" id="CHEBI:597326"/>
    </cofactor>
</comment>
<dbReference type="Proteomes" id="UP000474296">
    <property type="component" value="Unassembled WGS sequence"/>
</dbReference>